<dbReference type="InterPro" id="IPR000073">
    <property type="entry name" value="AB_hydrolase_1"/>
</dbReference>
<name>A0ABY2BDV9_9ACTN</name>
<evidence type="ECO:0000313" key="2">
    <source>
        <dbReference type="EMBL" id="TCO17461.1"/>
    </source>
</evidence>
<feature type="domain" description="AB hydrolase-1" evidence="1">
    <location>
        <begin position="48"/>
        <end position="149"/>
    </location>
</feature>
<evidence type="ECO:0000313" key="3">
    <source>
        <dbReference type="Proteomes" id="UP000295818"/>
    </source>
</evidence>
<protein>
    <submittedName>
        <fullName evidence="2">Pimeloyl-ACP methyl ester carboxylesterase</fullName>
    </submittedName>
</protein>
<keyword evidence="3" id="KW-1185">Reference proteome</keyword>
<dbReference type="PRINTS" id="PR00111">
    <property type="entry name" value="ABHYDROLASE"/>
</dbReference>
<accession>A0ABY2BDV9</accession>
<dbReference type="Gene3D" id="3.40.50.1820">
    <property type="entry name" value="alpha/beta hydrolase"/>
    <property type="match status" value="1"/>
</dbReference>
<dbReference type="EMBL" id="SLWM01000014">
    <property type="protein sequence ID" value="TCO17461.1"/>
    <property type="molecule type" value="Genomic_DNA"/>
</dbReference>
<sequence length="292" mass="31100">MVGCPLELISKGHPTAGESVVTNAPQTGYAPVNGLQMYYEIHGEGGTPLLLLHGGLFDIDQQFGELLPSLAENRQVIATDFQGHGRTNDVDRPLGTADLASDVIGLLRHLDVPKVDVFGFSVGGAVALHLTIRNPELIRKAIISSVSFHPDGERPENAAIGEMKVEMIAGTPMEAAYLAKSPHPDLEHLQVLLDKLGGYDRGTAGWSDEDIRGIAAPTLITVGDNDAVKLEHAVKFAQLRGSDVNGDFVGVPASQLAVFPGTTHFFGLARTDLVRDVVLAYLDAPMPEATQS</sequence>
<comment type="caution">
    <text evidence="2">The sequence shown here is derived from an EMBL/GenBank/DDBJ whole genome shotgun (WGS) entry which is preliminary data.</text>
</comment>
<dbReference type="SUPFAM" id="SSF53474">
    <property type="entry name" value="alpha/beta-Hydrolases"/>
    <property type="match status" value="1"/>
</dbReference>
<reference evidence="2 3" key="1">
    <citation type="journal article" date="2015" name="Stand. Genomic Sci.">
        <title>Genomic Encyclopedia of Bacterial and Archaeal Type Strains, Phase III: the genomes of soil and plant-associated and newly described type strains.</title>
        <authorList>
            <person name="Whitman W.B."/>
            <person name="Woyke T."/>
            <person name="Klenk H.P."/>
            <person name="Zhou Y."/>
            <person name="Lilburn T.G."/>
            <person name="Beck B.J."/>
            <person name="De Vos P."/>
            <person name="Vandamme P."/>
            <person name="Eisen J.A."/>
            <person name="Garrity G."/>
            <person name="Hugenholtz P."/>
            <person name="Kyrpides N.C."/>
        </authorList>
    </citation>
    <scope>NUCLEOTIDE SEQUENCE [LARGE SCALE GENOMIC DNA]</scope>
    <source>
        <strain evidence="2 3">VKM Ac-2538</strain>
    </source>
</reference>
<proteinExistence type="predicted"/>
<dbReference type="PANTHER" id="PTHR43433:SF5">
    <property type="entry name" value="AB HYDROLASE-1 DOMAIN-CONTAINING PROTEIN"/>
    <property type="match status" value="1"/>
</dbReference>
<dbReference type="Proteomes" id="UP000295818">
    <property type="component" value="Unassembled WGS sequence"/>
</dbReference>
<gene>
    <name evidence="2" type="ORF">EV644_114109</name>
</gene>
<evidence type="ECO:0000259" key="1">
    <source>
        <dbReference type="Pfam" id="PF00561"/>
    </source>
</evidence>
<dbReference type="Pfam" id="PF00561">
    <property type="entry name" value="Abhydrolase_1"/>
    <property type="match status" value="1"/>
</dbReference>
<organism evidence="2 3">
    <name type="scientific">Kribbella orskensis</name>
    <dbReference type="NCBI Taxonomy" id="2512216"/>
    <lineage>
        <taxon>Bacteria</taxon>
        <taxon>Bacillati</taxon>
        <taxon>Actinomycetota</taxon>
        <taxon>Actinomycetes</taxon>
        <taxon>Propionibacteriales</taxon>
        <taxon>Kribbellaceae</taxon>
        <taxon>Kribbella</taxon>
    </lineage>
</organism>
<dbReference type="PANTHER" id="PTHR43433">
    <property type="entry name" value="HYDROLASE, ALPHA/BETA FOLD FAMILY PROTEIN"/>
    <property type="match status" value="1"/>
</dbReference>
<dbReference type="InterPro" id="IPR050471">
    <property type="entry name" value="AB_hydrolase"/>
</dbReference>
<dbReference type="InterPro" id="IPR029058">
    <property type="entry name" value="AB_hydrolase_fold"/>
</dbReference>